<evidence type="ECO:0000313" key="1">
    <source>
        <dbReference type="EMBL" id="KAJ8677771.1"/>
    </source>
</evidence>
<name>A0ACC2P4L4_9HYME</name>
<reference evidence="1" key="1">
    <citation type="submission" date="2023-04" db="EMBL/GenBank/DDBJ databases">
        <title>A chromosome-level genome assembly of the parasitoid wasp Eretmocerus hayati.</title>
        <authorList>
            <person name="Zhong Y."/>
            <person name="Liu S."/>
            <person name="Liu Y."/>
        </authorList>
    </citation>
    <scope>NUCLEOTIDE SEQUENCE</scope>
    <source>
        <strain evidence="1">ZJU_SS_LIU_2023</strain>
    </source>
</reference>
<keyword evidence="2" id="KW-1185">Reference proteome</keyword>
<dbReference type="Proteomes" id="UP001239111">
    <property type="component" value="Chromosome 2"/>
</dbReference>
<gene>
    <name evidence="1" type="ORF">QAD02_013558</name>
</gene>
<dbReference type="EMBL" id="CM056742">
    <property type="protein sequence ID" value="KAJ8677771.1"/>
    <property type="molecule type" value="Genomic_DNA"/>
</dbReference>
<organism evidence="1 2">
    <name type="scientific">Eretmocerus hayati</name>
    <dbReference type="NCBI Taxonomy" id="131215"/>
    <lineage>
        <taxon>Eukaryota</taxon>
        <taxon>Metazoa</taxon>
        <taxon>Ecdysozoa</taxon>
        <taxon>Arthropoda</taxon>
        <taxon>Hexapoda</taxon>
        <taxon>Insecta</taxon>
        <taxon>Pterygota</taxon>
        <taxon>Neoptera</taxon>
        <taxon>Endopterygota</taxon>
        <taxon>Hymenoptera</taxon>
        <taxon>Apocrita</taxon>
        <taxon>Proctotrupomorpha</taxon>
        <taxon>Chalcidoidea</taxon>
        <taxon>Aphelinidae</taxon>
        <taxon>Aphelininae</taxon>
        <taxon>Eretmocerus</taxon>
    </lineage>
</organism>
<accession>A0ACC2P4L4</accession>
<evidence type="ECO:0000313" key="2">
    <source>
        <dbReference type="Proteomes" id="UP001239111"/>
    </source>
</evidence>
<comment type="caution">
    <text evidence="1">The sequence shown here is derived from an EMBL/GenBank/DDBJ whole genome shotgun (WGS) entry which is preliminary data.</text>
</comment>
<proteinExistence type="predicted"/>
<protein>
    <submittedName>
        <fullName evidence="1">Uncharacterized protein</fullName>
    </submittedName>
</protein>
<sequence length="311" mass="36040">MKNAELKMEKQMLLSHYQDLKLREREILHELAVNKHQDNEIFKQRMALVPSDIPQSINQDNELALEKTTEINSYEAIKNKDDSTPIAQSTRMLKELSNSESSDKMDSFDKPQFDITDFEIVTEDDNISKSIQKLDATNTNNDQELDPTEETSLEKINGIIERTNHNKGQLQGIPTRKRQRRAKNVDPKLMSSLSDDEYKKLLNSERVKKCREKKKEGSNEKKRRRRAKNVDPELMDTLDDDEYKKLLINLRVKKFRAKTGGILAMLNSLILDNSHDYLEEDPGATIAARADIRLIWLQDQRPIYIIVTSAL</sequence>